<evidence type="ECO:0000256" key="1">
    <source>
        <dbReference type="ARBA" id="ARBA00009670"/>
    </source>
</evidence>
<sequence>MRAAISDQLGASVSTLFTEVDDKPLASASLAQVHRATTRTGKDVVVKVLRPDAREVVRADLESLSQLADWVDANTPAWPPQSAAH</sequence>
<dbReference type="InterPro" id="IPR011009">
    <property type="entry name" value="Kinase-like_dom_sf"/>
</dbReference>
<dbReference type="PANTHER" id="PTHR10566:SF113">
    <property type="entry name" value="PROTEIN ACTIVITY OF BC1 COMPLEX KINASE 7, CHLOROPLASTIC"/>
    <property type="match status" value="1"/>
</dbReference>
<dbReference type="InterPro" id="IPR050154">
    <property type="entry name" value="UbiB_kinase"/>
</dbReference>
<gene>
    <name evidence="3" type="ORF">ET996_08505</name>
</gene>
<evidence type="ECO:0000313" key="3">
    <source>
        <dbReference type="EMBL" id="TBT94818.1"/>
    </source>
</evidence>
<reference evidence="3 4" key="1">
    <citation type="submission" date="2019-01" db="EMBL/GenBank/DDBJ databases">
        <title>Lactibacter flavus gen. nov., sp. nov., a novel bacterium of the family Propionibacteriaceae isolated from raw milk and dairy products.</title>
        <authorList>
            <person name="Huptas C."/>
            <person name="Wenning M."/>
            <person name="Breitenwieser F."/>
            <person name="Doll E."/>
            <person name="Von Neubeck M."/>
            <person name="Busse H.-J."/>
            <person name="Scherer S."/>
        </authorList>
    </citation>
    <scope>NUCLEOTIDE SEQUENCE [LARGE SCALE GENOMIC DNA]</scope>
    <source>
        <strain evidence="3 4">DSM 22130</strain>
    </source>
</reference>
<comment type="caution">
    <text evidence="3">The sequence shown here is derived from an EMBL/GenBank/DDBJ whole genome shotgun (WGS) entry which is preliminary data.</text>
</comment>
<feature type="domain" description="ABC1 atypical kinase-like" evidence="2">
    <location>
        <begin position="3"/>
        <end position="76"/>
    </location>
</feature>
<name>A0A4Q9KK71_PROTD</name>
<protein>
    <recommendedName>
        <fullName evidence="2">ABC1 atypical kinase-like domain-containing protein</fullName>
    </recommendedName>
</protein>
<dbReference type="PANTHER" id="PTHR10566">
    <property type="entry name" value="CHAPERONE-ACTIVITY OF BC1 COMPLEX CABC1 -RELATED"/>
    <property type="match status" value="1"/>
</dbReference>
<evidence type="ECO:0000259" key="2">
    <source>
        <dbReference type="Pfam" id="PF03109"/>
    </source>
</evidence>
<accession>A0A4Q9KK71</accession>
<dbReference type="Pfam" id="PF03109">
    <property type="entry name" value="ABC1"/>
    <property type="match status" value="1"/>
</dbReference>
<dbReference type="InterPro" id="IPR004147">
    <property type="entry name" value="ABC1_dom"/>
</dbReference>
<dbReference type="SUPFAM" id="SSF56112">
    <property type="entry name" value="Protein kinase-like (PK-like)"/>
    <property type="match status" value="1"/>
</dbReference>
<dbReference type="Proteomes" id="UP000291933">
    <property type="component" value="Unassembled WGS sequence"/>
</dbReference>
<keyword evidence="4" id="KW-1185">Reference proteome</keyword>
<dbReference type="AlphaFoldDB" id="A0A4Q9KK71"/>
<evidence type="ECO:0000313" key="4">
    <source>
        <dbReference type="Proteomes" id="UP000291933"/>
    </source>
</evidence>
<dbReference type="EMBL" id="SDMR01000009">
    <property type="protein sequence ID" value="TBT94818.1"/>
    <property type="molecule type" value="Genomic_DNA"/>
</dbReference>
<proteinExistence type="inferred from homology"/>
<organism evidence="3 4">
    <name type="scientific">Propioniciclava tarda</name>
    <dbReference type="NCBI Taxonomy" id="433330"/>
    <lineage>
        <taxon>Bacteria</taxon>
        <taxon>Bacillati</taxon>
        <taxon>Actinomycetota</taxon>
        <taxon>Actinomycetes</taxon>
        <taxon>Propionibacteriales</taxon>
        <taxon>Propionibacteriaceae</taxon>
        <taxon>Propioniciclava</taxon>
    </lineage>
</organism>
<comment type="similarity">
    <text evidence="1">Belongs to the protein kinase superfamily. ADCK protein kinase family.</text>
</comment>
<dbReference type="OrthoDB" id="9795390at2"/>